<dbReference type="AlphaFoldDB" id="A0A4Q2EKZ7"/>
<name>A0A4Q2EKZ7_9ACTN</name>
<proteinExistence type="predicted"/>
<evidence type="ECO:0000313" key="2">
    <source>
        <dbReference type="Proteomes" id="UP000290624"/>
    </source>
</evidence>
<evidence type="ECO:0000313" key="1">
    <source>
        <dbReference type="EMBL" id="RXW32675.1"/>
    </source>
</evidence>
<sequence length="85" mass="9336">MRERLAQQRGAELVSPQECGAERGLTIHRLESGDQPFVNDVFVRFAEGAELVCAGVVEVAGCLRHKVFQGLLARGKRVEDRVEGS</sequence>
<accession>A0A4Q2EKZ7</accession>
<gene>
    <name evidence="1" type="ORF">C1706_05880</name>
</gene>
<keyword evidence="2" id="KW-1185">Reference proteome</keyword>
<organism evidence="1 2">
    <name type="scientific">Propioniciclava flava</name>
    <dbReference type="NCBI Taxonomy" id="2072026"/>
    <lineage>
        <taxon>Bacteria</taxon>
        <taxon>Bacillati</taxon>
        <taxon>Actinomycetota</taxon>
        <taxon>Actinomycetes</taxon>
        <taxon>Propionibacteriales</taxon>
        <taxon>Propionibacteriaceae</taxon>
        <taxon>Propioniciclava</taxon>
    </lineage>
</organism>
<reference evidence="1 2" key="1">
    <citation type="submission" date="2018-01" db="EMBL/GenBank/DDBJ databases">
        <title>Lactibacter flavus gen. nov., sp. nov., a novel bacterium of the family Propionibacteriaceae isolated from raw milk and dairy products.</title>
        <authorList>
            <person name="Wenning M."/>
            <person name="Breitenwieser F."/>
            <person name="Huptas C."/>
            <person name="von Neubeck M."/>
            <person name="Busse H.-J."/>
            <person name="Scherer S."/>
        </authorList>
    </citation>
    <scope>NUCLEOTIDE SEQUENCE [LARGE SCALE GENOMIC DNA]</scope>
    <source>
        <strain evidence="1 2">VG341</strain>
    </source>
</reference>
<dbReference type="Proteomes" id="UP000290624">
    <property type="component" value="Unassembled WGS sequence"/>
</dbReference>
<dbReference type="EMBL" id="PPCV01000003">
    <property type="protein sequence ID" value="RXW32675.1"/>
    <property type="molecule type" value="Genomic_DNA"/>
</dbReference>
<comment type="caution">
    <text evidence="1">The sequence shown here is derived from an EMBL/GenBank/DDBJ whole genome shotgun (WGS) entry which is preliminary data.</text>
</comment>
<protein>
    <submittedName>
        <fullName evidence="1">Uncharacterized protein</fullName>
    </submittedName>
</protein>